<dbReference type="WBParaSite" id="SSTP_0000920800.1">
    <property type="protein sequence ID" value="SSTP_0000920800.1"/>
    <property type="gene ID" value="SSTP_0000920800"/>
</dbReference>
<evidence type="ECO:0000313" key="2">
    <source>
        <dbReference type="WBParaSite" id="SSTP_0000920800.1"/>
    </source>
</evidence>
<feature type="transmembrane region" description="Helical" evidence="1">
    <location>
        <begin position="12"/>
        <end position="37"/>
    </location>
</feature>
<dbReference type="AlphaFoldDB" id="A0A0K0EIA2"/>
<protein>
    <submittedName>
        <fullName evidence="2">Uncharacterized protein</fullName>
    </submittedName>
</protein>
<evidence type="ECO:0000256" key="1">
    <source>
        <dbReference type="SAM" id="Phobius"/>
    </source>
</evidence>
<sequence length="93" mass="10932">MPLQEFDIVDYWGPVVVAIIFAVILFLLSFFIINWFCINRRDDFTVFEKLGKQYDIKLGPHDLADIRRGGYAPQIEKKKEEIKESLINIPEEN</sequence>
<dbReference type="Pfam" id="PF21525">
    <property type="entry name" value="Nlp36"/>
    <property type="match status" value="1"/>
</dbReference>
<keyword evidence="1" id="KW-1133">Transmembrane helix</keyword>
<keyword evidence="1" id="KW-0472">Membrane</keyword>
<name>A0A0K0EIA2_STRER</name>
<keyword evidence="1" id="KW-0812">Transmembrane</keyword>
<organism evidence="2">
    <name type="scientific">Strongyloides stercoralis</name>
    <name type="common">Threadworm</name>
    <dbReference type="NCBI Taxonomy" id="6248"/>
    <lineage>
        <taxon>Eukaryota</taxon>
        <taxon>Metazoa</taxon>
        <taxon>Ecdysozoa</taxon>
        <taxon>Nematoda</taxon>
        <taxon>Chromadorea</taxon>
        <taxon>Rhabditida</taxon>
        <taxon>Tylenchina</taxon>
        <taxon>Panagrolaimomorpha</taxon>
        <taxon>Strongyloidoidea</taxon>
        <taxon>Strongyloididae</taxon>
        <taxon>Strongyloides</taxon>
    </lineage>
</organism>
<reference evidence="2" key="1">
    <citation type="submission" date="2015-08" db="UniProtKB">
        <authorList>
            <consortium name="WormBaseParasite"/>
        </authorList>
    </citation>
    <scope>IDENTIFICATION</scope>
</reference>
<accession>A0A0K0EIA2</accession>
<proteinExistence type="predicted"/>